<evidence type="ECO:0000313" key="2">
    <source>
        <dbReference type="EMBL" id="RJF79339.1"/>
    </source>
</evidence>
<accession>A0A418VSG4</accession>
<evidence type="ECO:0000256" key="1">
    <source>
        <dbReference type="SAM" id="Coils"/>
    </source>
</evidence>
<gene>
    <name evidence="2" type="ORF">D3877_21370</name>
</gene>
<protein>
    <submittedName>
        <fullName evidence="2">Uncharacterized protein</fullName>
    </submittedName>
</protein>
<keyword evidence="3" id="KW-1185">Reference proteome</keyword>
<reference evidence="2 3" key="1">
    <citation type="submission" date="2018-09" db="EMBL/GenBank/DDBJ databases">
        <authorList>
            <person name="Zhu H."/>
        </authorList>
    </citation>
    <scope>NUCLEOTIDE SEQUENCE [LARGE SCALE GENOMIC DNA]</scope>
    <source>
        <strain evidence="2 3">K2W22B-5</strain>
    </source>
</reference>
<dbReference type="AlphaFoldDB" id="A0A418VSG4"/>
<dbReference type="RefSeq" id="WP_119832798.1">
    <property type="nucleotide sequence ID" value="NZ_QYUL01000003.1"/>
</dbReference>
<sequence length="279" mass="29202">MSGDDNPSLTQAGAAQRTGAYRAAGGTTTMAALALVAAVTSSFWSPPLFKLLHLRTPAAATTARQDVDIGRLNQSVADLERKLAEVNANLVKAQQDSAAAKTAQAAAESRVGLVALVQLQSALRRPGPFDVELALVRASNRDLGPLAPALEALDKQASTGILVGSQLRTEFNELADELTRRDYKVIPIAWMNSLLGRPAPGAEPAGVFPPVERASVLADRVKDRLGSNDLSGAVNELASMSGDAAALVEPWVNEVRARIAADTAITKLGDRIAATLARP</sequence>
<evidence type="ECO:0000313" key="3">
    <source>
        <dbReference type="Proteomes" id="UP000283458"/>
    </source>
</evidence>
<dbReference type="OrthoDB" id="7305389at2"/>
<name>A0A418VSG4_9PROT</name>
<keyword evidence="1" id="KW-0175">Coiled coil</keyword>
<comment type="caution">
    <text evidence="2">The sequence shown here is derived from an EMBL/GenBank/DDBJ whole genome shotgun (WGS) entry which is preliminary data.</text>
</comment>
<dbReference type="EMBL" id="QYUL01000003">
    <property type="protein sequence ID" value="RJF79339.1"/>
    <property type="molecule type" value="Genomic_DNA"/>
</dbReference>
<dbReference type="Proteomes" id="UP000283458">
    <property type="component" value="Unassembled WGS sequence"/>
</dbReference>
<organism evidence="2 3">
    <name type="scientific">Azospirillum cavernae</name>
    <dbReference type="NCBI Taxonomy" id="2320860"/>
    <lineage>
        <taxon>Bacteria</taxon>
        <taxon>Pseudomonadati</taxon>
        <taxon>Pseudomonadota</taxon>
        <taxon>Alphaproteobacteria</taxon>
        <taxon>Rhodospirillales</taxon>
        <taxon>Azospirillaceae</taxon>
        <taxon>Azospirillum</taxon>
    </lineage>
</organism>
<feature type="coiled-coil region" evidence="1">
    <location>
        <begin position="69"/>
        <end position="103"/>
    </location>
</feature>
<proteinExistence type="predicted"/>